<gene>
    <name evidence="1" type="ORF">METZ01_LOCUS402698</name>
</gene>
<protein>
    <submittedName>
        <fullName evidence="1">Uncharacterized protein</fullName>
    </submittedName>
</protein>
<organism evidence="1">
    <name type="scientific">marine metagenome</name>
    <dbReference type="NCBI Taxonomy" id="408172"/>
    <lineage>
        <taxon>unclassified sequences</taxon>
        <taxon>metagenomes</taxon>
        <taxon>ecological metagenomes</taxon>
    </lineage>
</organism>
<dbReference type="AlphaFoldDB" id="A0A382VTT4"/>
<proteinExistence type="predicted"/>
<dbReference type="EMBL" id="UINC01154513">
    <property type="protein sequence ID" value="SVD49844.1"/>
    <property type="molecule type" value="Genomic_DNA"/>
</dbReference>
<name>A0A382VTT4_9ZZZZ</name>
<reference evidence="1" key="1">
    <citation type="submission" date="2018-05" db="EMBL/GenBank/DDBJ databases">
        <authorList>
            <person name="Lanie J.A."/>
            <person name="Ng W.-L."/>
            <person name="Kazmierczak K.M."/>
            <person name="Andrzejewski T.M."/>
            <person name="Davidsen T.M."/>
            <person name="Wayne K.J."/>
            <person name="Tettelin H."/>
            <person name="Glass J.I."/>
            <person name="Rusch D."/>
            <person name="Podicherti R."/>
            <person name="Tsui H.-C.T."/>
            <person name="Winkler M.E."/>
        </authorList>
    </citation>
    <scope>NUCLEOTIDE SEQUENCE</scope>
</reference>
<accession>A0A382VTT4</accession>
<evidence type="ECO:0000313" key="1">
    <source>
        <dbReference type="EMBL" id="SVD49844.1"/>
    </source>
</evidence>
<sequence>MRKHKETELVLETKFKRKSGRLYFLNKDGYLCEGRMGAIAGYEEGKVIHAKPKKLFKTNIQRKEGYLYFCKEGEKKPLEIWRTKMDRK</sequence>